<dbReference type="PROSITE" id="PS51160">
    <property type="entry name" value="ACYLPHOSPHATASE_3"/>
    <property type="match status" value="1"/>
</dbReference>
<proteinExistence type="inferred from homology"/>
<dbReference type="PANTHER" id="PTHR47268:SF4">
    <property type="entry name" value="ACYLPHOSPHATASE"/>
    <property type="match status" value="1"/>
</dbReference>
<evidence type="ECO:0000256" key="5">
    <source>
        <dbReference type="RuleBase" id="RU000553"/>
    </source>
</evidence>
<dbReference type="EMBL" id="CP006585">
    <property type="protein sequence ID" value="AGW13682.1"/>
    <property type="molecule type" value="Genomic_DNA"/>
</dbReference>
<evidence type="ECO:0000313" key="8">
    <source>
        <dbReference type="EMBL" id="AGW13682.1"/>
    </source>
</evidence>
<reference evidence="9" key="2">
    <citation type="submission" date="2013-07" db="EMBL/GenBank/DDBJ databases">
        <authorList>
            <person name="Morais-Silva F.O."/>
            <person name="Rezende A.M."/>
            <person name="Pimentel C."/>
            <person name="Resende D.M."/>
            <person name="Santos C.I."/>
            <person name="Clemente C."/>
            <person name="de Oliveira L.M."/>
            <person name="da Silva S.M."/>
            <person name="Costa D.A."/>
            <person name="Varela-Raposo A."/>
            <person name="Horacio E.C.A."/>
            <person name="Matos M."/>
            <person name="Flores O."/>
            <person name="Ruiz J.C."/>
            <person name="Rodrigues-Pousada C."/>
        </authorList>
    </citation>
    <scope>NUCLEOTIDE SEQUENCE [LARGE SCALE GENOMIC DNA]</scope>
    <source>
        <strain evidence="9">ATCC 19364 / DSM 1382 / NCIMB 9332 / VKM B-1759</strain>
    </source>
</reference>
<dbReference type="InterPro" id="IPR036046">
    <property type="entry name" value="Acylphosphatase-like_dom_sf"/>
</dbReference>
<dbReference type="KEGG" id="dgg:DGI_1898"/>
<dbReference type="PRINTS" id="PR00112">
    <property type="entry name" value="ACYLPHPHTASE"/>
</dbReference>
<dbReference type="eggNOG" id="COG1254">
    <property type="taxonomic scope" value="Bacteria"/>
</dbReference>
<keyword evidence="9" id="KW-1185">Reference proteome</keyword>
<evidence type="ECO:0000256" key="4">
    <source>
        <dbReference type="PROSITE-ProRule" id="PRU00520"/>
    </source>
</evidence>
<comment type="similarity">
    <text evidence="1 6">Belongs to the acylphosphatase family.</text>
</comment>
<evidence type="ECO:0000256" key="2">
    <source>
        <dbReference type="ARBA" id="ARBA00012150"/>
    </source>
</evidence>
<name>T2GCQ3_MEGG1</name>
<evidence type="ECO:0000259" key="7">
    <source>
        <dbReference type="PROSITE" id="PS51160"/>
    </source>
</evidence>
<gene>
    <name evidence="8" type="ORF">DGI_1898</name>
</gene>
<dbReference type="InterPro" id="IPR017968">
    <property type="entry name" value="Acylphosphatase_CS"/>
</dbReference>
<dbReference type="PROSITE" id="PS00151">
    <property type="entry name" value="ACYLPHOSPHATASE_2"/>
    <property type="match status" value="1"/>
</dbReference>
<evidence type="ECO:0000256" key="6">
    <source>
        <dbReference type="RuleBase" id="RU004168"/>
    </source>
</evidence>
<dbReference type="STRING" id="1121448.DGI_1898"/>
<dbReference type="Gene3D" id="3.30.70.100">
    <property type="match status" value="1"/>
</dbReference>
<dbReference type="Proteomes" id="UP000016587">
    <property type="component" value="Chromosome"/>
</dbReference>
<dbReference type="OrthoDB" id="5295388at2"/>
<sequence>MPARYCLVSGLVQGVAFRWFTKETALRLGLAGWVRNLPDGRVETLLQGPDESLTLAMDALQAGPPHARVATMACSDRPEDPSLRGFVVLR</sequence>
<dbReference type="GO" id="GO:0003998">
    <property type="term" value="F:acylphosphatase activity"/>
    <property type="evidence" value="ECO:0007669"/>
    <property type="project" value="UniProtKB-EC"/>
</dbReference>
<dbReference type="InterPro" id="IPR001792">
    <property type="entry name" value="Acylphosphatase-like_dom"/>
</dbReference>
<feature type="domain" description="Acylphosphatase-like" evidence="7">
    <location>
        <begin position="3"/>
        <end position="90"/>
    </location>
</feature>
<evidence type="ECO:0000313" key="9">
    <source>
        <dbReference type="Proteomes" id="UP000016587"/>
    </source>
</evidence>
<accession>T2GCQ3</accession>
<dbReference type="RefSeq" id="WP_021760552.1">
    <property type="nucleotide sequence ID" value="NC_022444.1"/>
</dbReference>
<dbReference type="InterPro" id="IPR020456">
    <property type="entry name" value="Acylphosphatase"/>
</dbReference>
<dbReference type="Pfam" id="PF00708">
    <property type="entry name" value="Acylphosphatase"/>
    <property type="match status" value="1"/>
</dbReference>
<feature type="active site" evidence="4">
    <location>
        <position position="18"/>
    </location>
</feature>
<evidence type="ECO:0000256" key="3">
    <source>
        <dbReference type="ARBA" id="ARBA00047645"/>
    </source>
</evidence>
<dbReference type="PATRIC" id="fig|1121448.10.peg.1859"/>
<dbReference type="SUPFAM" id="SSF54975">
    <property type="entry name" value="Acylphosphatase/BLUF domain-like"/>
    <property type="match status" value="1"/>
</dbReference>
<comment type="catalytic activity">
    <reaction evidence="3 4 5">
        <text>an acyl phosphate + H2O = a carboxylate + phosphate + H(+)</text>
        <dbReference type="Rhea" id="RHEA:14965"/>
        <dbReference type="ChEBI" id="CHEBI:15377"/>
        <dbReference type="ChEBI" id="CHEBI:15378"/>
        <dbReference type="ChEBI" id="CHEBI:29067"/>
        <dbReference type="ChEBI" id="CHEBI:43474"/>
        <dbReference type="ChEBI" id="CHEBI:59918"/>
        <dbReference type="EC" id="3.6.1.7"/>
    </reaction>
</comment>
<dbReference type="EC" id="3.6.1.7" evidence="2 4"/>
<evidence type="ECO:0000256" key="1">
    <source>
        <dbReference type="ARBA" id="ARBA00005614"/>
    </source>
</evidence>
<keyword evidence="4 5" id="KW-0378">Hydrolase</keyword>
<protein>
    <recommendedName>
        <fullName evidence="2 4">Acylphosphatase</fullName>
        <ecNumber evidence="2 4">3.6.1.7</ecNumber>
    </recommendedName>
</protein>
<feature type="active site" evidence="4">
    <location>
        <position position="36"/>
    </location>
</feature>
<dbReference type="HOGENOM" id="CLU_141932_3_2_7"/>
<dbReference type="PANTHER" id="PTHR47268">
    <property type="entry name" value="ACYLPHOSPHATASE"/>
    <property type="match status" value="1"/>
</dbReference>
<dbReference type="AlphaFoldDB" id="T2GCQ3"/>
<reference evidence="8 9" key="1">
    <citation type="journal article" date="2013" name="J. Bacteriol.">
        <title>Roles of HynAB and Ech, the only two hydrogenases found in the model sulfate reducer Desulfovibrio gigas.</title>
        <authorList>
            <person name="Morais-Silva F.O."/>
            <person name="Santos C.I."/>
            <person name="Rodrigues R."/>
            <person name="Pereira I.A."/>
            <person name="Rodrigues-Pousada C."/>
        </authorList>
    </citation>
    <scope>NUCLEOTIDE SEQUENCE [LARGE SCALE GENOMIC DNA]</scope>
    <source>
        <strain evidence="9">ATCC 19364 / DSM 1382 / NCIMB 9332 / VKM B-1759</strain>
    </source>
</reference>
<dbReference type="PROSITE" id="PS00150">
    <property type="entry name" value="ACYLPHOSPHATASE_1"/>
    <property type="match status" value="1"/>
</dbReference>
<organism evidence="8 9">
    <name type="scientific">Megalodesulfovibrio gigas (strain ATCC 19364 / DSM 1382 / NCIMB 9332 / VKM B-1759)</name>
    <name type="common">Desulfovibrio gigas</name>
    <dbReference type="NCBI Taxonomy" id="1121448"/>
    <lineage>
        <taxon>Bacteria</taxon>
        <taxon>Pseudomonadati</taxon>
        <taxon>Thermodesulfobacteriota</taxon>
        <taxon>Desulfovibrionia</taxon>
        <taxon>Desulfovibrionales</taxon>
        <taxon>Desulfovibrionaceae</taxon>
        <taxon>Megalodesulfovibrio</taxon>
    </lineage>
</organism>